<comment type="caution">
    <text evidence="7">The sequence shown here is derived from an EMBL/GenBank/DDBJ whole genome shotgun (WGS) entry which is preliminary data.</text>
</comment>
<dbReference type="Gene3D" id="1.20.5.1930">
    <property type="match status" value="1"/>
</dbReference>
<feature type="region of interest" description="Disordered" evidence="4">
    <location>
        <begin position="567"/>
        <end position="606"/>
    </location>
</feature>
<dbReference type="GO" id="GO:0046983">
    <property type="term" value="F:protein dimerization activity"/>
    <property type="evidence" value="ECO:0007669"/>
    <property type="project" value="InterPro"/>
</dbReference>
<sequence length="606" mass="64263">MRCTRKRGRRASRRGGPVGEEAVLERQWRLPAVALRGALFALVAVFGWATVGLAEAATWCGILALAALPGVVLPRHRLLAPAGRLAEVAVVVLGTLATGGLPAWMLPYLIAPFAAAAFDAAAPPSDDREDGDRGAWLRTWGPPALVALAAVGLIAQAPRVAEFNRGTYVSTAAVALAFGLASAVGAWWLRRSRSSDMHHSQLPYAEAAALLTQLRVVARQLPGSTLDPGGIATEIVDTAARIPGVERAAVLSAASGRRLVVLAEHADERVDWETSPQLNSLLADAWAGQKPQAGQVPLSRSTQGPVASLVIPLVAEGRTVGLVAIESDDPAAFGPEAITAAEDRTKGAALRLETALLFEDVRSMATTEERQRLAREIHDGIAQELAMLGYGIDNAMAILPPEAGEAKGELEDLRSEVTRLVTELRFSLFELRSNVDRQGGLASAIADYARTVGASAGLRVHLSLDEGGARLPASTEAELLRIAQEAITNARKHARAENLWVTCEVDPPYTRIEVTDDGQGLSGEASEGRYGLAIMSERAERIRGSLEIRPHQPHGTTVAVVLNAGARPTPRAETLRPGSEAWAAADRARTEQPARRPDHGGGRGRQ</sequence>
<keyword evidence="8" id="KW-1185">Reference proteome</keyword>
<dbReference type="Proteomes" id="UP000477750">
    <property type="component" value="Unassembled WGS sequence"/>
</dbReference>
<reference evidence="7 8" key="1">
    <citation type="submission" date="2019-10" db="EMBL/GenBank/DDBJ databases">
        <title>Glycomyces albidus sp. nov., a novel actinomycete isolated from rhizosphere soil of wheat (Triticum aestivum L.).</title>
        <authorList>
            <person name="Qian L."/>
        </authorList>
    </citation>
    <scope>NUCLEOTIDE SEQUENCE [LARGE SCALE GENOMIC DNA]</scope>
    <source>
        <strain evidence="7 8">NEAU-7082</strain>
    </source>
</reference>
<feature type="transmembrane region" description="Helical" evidence="5">
    <location>
        <begin position="167"/>
        <end position="189"/>
    </location>
</feature>
<dbReference type="InterPro" id="IPR011712">
    <property type="entry name" value="Sig_transdc_His_kin_sub3_dim/P"/>
</dbReference>
<feature type="transmembrane region" description="Helical" evidence="5">
    <location>
        <begin position="135"/>
        <end position="155"/>
    </location>
</feature>
<protein>
    <submittedName>
        <fullName evidence="7">Histidine kinase</fullName>
    </submittedName>
</protein>
<keyword evidence="1" id="KW-0808">Transferase</keyword>
<dbReference type="Pfam" id="PF07730">
    <property type="entry name" value="HisKA_3"/>
    <property type="match status" value="1"/>
</dbReference>
<gene>
    <name evidence="7" type="ORF">GFD30_01960</name>
</gene>
<evidence type="ECO:0000256" key="5">
    <source>
        <dbReference type="SAM" id="Phobius"/>
    </source>
</evidence>
<keyword evidence="5" id="KW-0812">Transmembrane</keyword>
<dbReference type="EMBL" id="WIAO01000002">
    <property type="protein sequence ID" value="MQM24350.1"/>
    <property type="molecule type" value="Genomic_DNA"/>
</dbReference>
<dbReference type="CDD" id="cd16917">
    <property type="entry name" value="HATPase_UhpB-NarQ-NarX-like"/>
    <property type="match status" value="1"/>
</dbReference>
<dbReference type="PANTHER" id="PTHR24421">
    <property type="entry name" value="NITRATE/NITRITE SENSOR PROTEIN NARX-RELATED"/>
    <property type="match status" value="1"/>
</dbReference>
<dbReference type="SUPFAM" id="SSF55874">
    <property type="entry name" value="ATPase domain of HSP90 chaperone/DNA topoisomerase II/histidine kinase"/>
    <property type="match status" value="1"/>
</dbReference>
<proteinExistence type="predicted"/>
<keyword evidence="5" id="KW-1133">Transmembrane helix</keyword>
<dbReference type="GO" id="GO:0000155">
    <property type="term" value="F:phosphorelay sensor kinase activity"/>
    <property type="evidence" value="ECO:0007669"/>
    <property type="project" value="InterPro"/>
</dbReference>
<dbReference type="SUPFAM" id="SSF55781">
    <property type="entry name" value="GAF domain-like"/>
    <property type="match status" value="1"/>
</dbReference>
<dbReference type="AlphaFoldDB" id="A0A6L5G3N0"/>
<evidence type="ECO:0000256" key="4">
    <source>
        <dbReference type="SAM" id="MobiDB-lite"/>
    </source>
</evidence>
<dbReference type="InterPro" id="IPR050482">
    <property type="entry name" value="Sensor_HK_TwoCompSys"/>
</dbReference>
<dbReference type="GO" id="GO:0016020">
    <property type="term" value="C:membrane"/>
    <property type="evidence" value="ECO:0007669"/>
    <property type="project" value="InterPro"/>
</dbReference>
<feature type="transmembrane region" description="Helical" evidence="5">
    <location>
        <begin position="33"/>
        <end position="50"/>
    </location>
</feature>
<dbReference type="InterPro" id="IPR003594">
    <property type="entry name" value="HATPase_dom"/>
</dbReference>
<keyword evidence="2 7" id="KW-0418">Kinase</keyword>
<feature type="compositionally biased region" description="Basic and acidic residues" evidence="4">
    <location>
        <begin position="586"/>
        <end position="606"/>
    </location>
</feature>
<feature type="domain" description="Histidine kinase/HSP90-like ATPase" evidence="6">
    <location>
        <begin position="474"/>
        <end position="566"/>
    </location>
</feature>
<evidence type="ECO:0000313" key="7">
    <source>
        <dbReference type="EMBL" id="MQM24350.1"/>
    </source>
</evidence>
<evidence type="ECO:0000256" key="2">
    <source>
        <dbReference type="ARBA" id="ARBA00022777"/>
    </source>
</evidence>
<dbReference type="Pfam" id="PF02518">
    <property type="entry name" value="HATPase_c"/>
    <property type="match status" value="1"/>
</dbReference>
<dbReference type="Gene3D" id="3.30.565.10">
    <property type="entry name" value="Histidine kinase-like ATPase, C-terminal domain"/>
    <property type="match status" value="1"/>
</dbReference>
<organism evidence="7 8">
    <name type="scientific">Glycomyces albidus</name>
    <dbReference type="NCBI Taxonomy" id="2656774"/>
    <lineage>
        <taxon>Bacteria</taxon>
        <taxon>Bacillati</taxon>
        <taxon>Actinomycetota</taxon>
        <taxon>Actinomycetes</taxon>
        <taxon>Glycomycetales</taxon>
        <taxon>Glycomycetaceae</taxon>
        <taxon>Glycomyces</taxon>
    </lineage>
</organism>
<keyword evidence="5" id="KW-0472">Membrane</keyword>
<dbReference type="InterPro" id="IPR036890">
    <property type="entry name" value="HATPase_C_sf"/>
</dbReference>
<dbReference type="Pfam" id="PF13492">
    <property type="entry name" value="GAF_3"/>
    <property type="match status" value="1"/>
</dbReference>
<accession>A0A6L5G3N0</accession>
<feature type="transmembrane region" description="Helical" evidence="5">
    <location>
        <begin position="85"/>
        <end position="115"/>
    </location>
</feature>
<name>A0A6L5G3N0_9ACTN</name>
<dbReference type="SMART" id="SM00387">
    <property type="entry name" value="HATPase_c"/>
    <property type="match status" value="1"/>
</dbReference>
<evidence type="ECO:0000256" key="3">
    <source>
        <dbReference type="ARBA" id="ARBA00023012"/>
    </source>
</evidence>
<dbReference type="InterPro" id="IPR029016">
    <property type="entry name" value="GAF-like_dom_sf"/>
</dbReference>
<dbReference type="InterPro" id="IPR003018">
    <property type="entry name" value="GAF"/>
</dbReference>
<keyword evidence="3" id="KW-0902">Two-component regulatory system</keyword>
<evidence type="ECO:0000259" key="6">
    <source>
        <dbReference type="SMART" id="SM00387"/>
    </source>
</evidence>
<feature type="transmembrane region" description="Helical" evidence="5">
    <location>
        <begin position="56"/>
        <end position="73"/>
    </location>
</feature>
<evidence type="ECO:0000256" key="1">
    <source>
        <dbReference type="ARBA" id="ARBA00022679"/>
    </source>
</evidence>
<dbReference type="Gene3D" id="3.30.450.40">
    <property type="match status" value="1"/>
</dbReference>
<evidence type="ECO:0000313" key="8">
    <source>
        <dbReference type="Proteomes" id="UP000477750"/>
    </source>
</evidence>